<gene>
    <name evidence="2" type="ORF">C9374_005145</name>
</gene>
<dbReference type="Gene3D" id="3.90.1530.10">
    <property type="entry name" value="Conserved hypothetical protein from pyrococcus furiosus pfu- 392566-001, ParB domain"/>
    <property type="match status" value="1"/>
</dbReference>
<proteinExistence type="predicted"/>
<dbReference type="InterPro" id="IPR036086">
    <property type="entry name" value="ParB/Sulfiredoxin_sf"/>
</dbReference>
<reference evidence="2 3" key="1">
    <citation type="journal article" date="2018" name="BMC Genomics">
        <title>The genome of Naegleria lovaniensis, the basis for a comparative approach to unravel pathogenicity factors of the human pathogenic amoeba N. fowleri.</title>
        <authorList>
            <person name="Liechti N."/>
            <person name="Schurch N."/>
            <person name="Bruggmann R."/>
            <person name="Wittwer M."/>
        </authorList>
    </citation>
    <scope>NUCLEOTIDE SEQUENCE [LARGE SCALE GENOMIC DNA]</scope>
    <source>
        <strain evidence="2 3">ATCC 30569</strain>
    </source>
</reference>
<dbReference type="SUPFAM" id="SSF110849">
    <property type="entry name" value="ParB/Sulfiredoxin"/>
    <property type="match status" value="1"/>
</dbReference>
<sequence>MFTSQVRWLMMVLLIMMIPLVVVVAIPMTATTLEEVKTRIYQAPTSYSNNIKFTSSKRSSKSLKYCLEEPGSLREGDTCLMKVIDAFPTQLPVGYVAAACKRDHLLNILEKDSTSDFYDHLEKNPVPVVLGYYNNNQHTHSNISLYITDHHHLLYAITLLKSKDLPHSYADLADRYVYATIQKDYSRMDRNTFWSTMVRNNLTYTNDERGRPLKDFPDSLPTSILYLKNDPFRSLSYFDRRAGGYGKSEKEFVEFLWGNYLRNSNQFEDLNQFTDLTDFDKEAPWIKDSIDRAVRLSQLPAARNLPGYGEGTIEKAECKYFK</sequence>
<evidence type="ECO:0000313" key="3">
    <source>
        <dbReference type="Proteomes" id="UP000816034"/>
    </source>
</evidence>
<dbReference type="Gene3D" id="1.10.8.10">
    <property type="entry name" value="DNA helicase RuvA subunit, C-terminal domain"/>
    <property type="match status" value="1"/>
</dbReference>
<dbReference type="AlphaFoldDB" id="A0AA88KKE2"/>
<keyword evidence="1" id="KW-0812">Transmembrane</keyword>
<protein>
    <submittedName>
        <fullName evidence="2">Uncharacterized protein</fullName>
    </submittedName>
</protein>
<dbReference type="Proteomes" id="UP000816034">
    <property type="component" value="Unassembled WGS sequence"/>
</dbReference>
<dbReference type="CDD" id="cd16390">
    <property type="entry name" value="ParB_N_Srx_like"/>
    <property type="match status" value="1"/>
</dbReference>
<comment type="caution">
    <text evidence="2">The sequence shown here is derived from an EMBL/GenBank/DDBJ whole genome shotgun (WGS) entry which is preliminary data.</text>
</comment>
<dbReference type="GeneID" id="68097600"/>
<keyword evidence="3" id="KW-1185">Reference proteome</keyword>
<feature type="transmembrane region" description="Helical" evidence="1">
    <location>
        <begin position="6"/>
        <end position="30"/>
    </location>
</feature>
<keyword evidence="1" id="KW-1133">Transmembrane helix</keyword>
<dbReference type="Pfam" id="PF08857">
    <property type="entry name" value="ParBc_2"/>
    <property type="match status" value="1"/>
</dbReference>
<dbReference type="EMBL" id="PYSW02000023">
    <property type="protein sequence ID" value="KAG2382565.1"/>
    <property type="molecule type" value="Genomic_DNA"/>
</dbReference>
<name>A0AA88KKE2_NAELO</name>
<keyword evidence="1" id="KW-0472">Membrane</keyword>
<evidence type="ECO:0000313" key="2">
    <source>
        <dbReference type="EMBL" id="KAG2382565.1"/>
    </source>
</evidence>
<evidence type="ECO:0000256" key="1">
    <source>
        <dbReference type="SAM" id="Phobius"/>
    </source>
</evidence>
<accession>A0AA88KKE2</accession>
<organism evidence="2 3">
    <name type="scientific">Naegleria lovaniensis</name>
    <name type="common">Amoeba</name>
    <dbReference type="NCBI Taxonomy" id="51637"/>
    <lineage>
        <taxon>Eukaryota</taxon>
        <taxon>Discoba</taxon>
        <taxon>Heterolobosea</taxon>
        <taxon>Tetramitia</taxon>
        <taxon>Eutetramitia</taxon>
        <taxon>Vahlkampfiidae</taxon>
        <taxon>Naegleria</taxon>
    </lineage>
</organism>
<dbReference type="RefSeq" id="XP_044548244.1">
    <property type="nucleotide sequence ID" value="XM_044694863.1"/>
</dbReference>
<dbReference type="InterPro" id="IPR014956">
    <property type="entry name" value="ParBc_2"/>
</dbReference>